<dbReference type="PROSITE" id="PS51257">
    <property type="entry name" value="PROKAR_LIPOPROTEIN"/>
    <property type="match status" value="1"/>
</dbReference>
<evidence type="ECO:0000313" key="2">
    <source>
        <dbReference type="Proteomes" id="UP000014041"/>
    </source>
</evidence>
<evidence type="ECO:0008006" key="3">
    <source>
        <dbReference type="Google" id="ProtNLM"/>
    </source>
</evidence>
<evidence type="ECO:0000313" key="1">
    <source>
        <dbReference type="EMBL" id="EOQ62795.1"/>
    </source>
</evidence>
<accession>R8XZZ6</accession>
<dbReference type="Pfam" id="PF13103">
    <property type="entry name" value="TonB_2"/>
    <property type="match status" value="1"/>
</dbReference>
<dbReference type="EMBL" id="APQJ01000008">
    <property type="protein sequence ID" value="EOQ62795.1"/>
    <property type="molecule type" value="Genomic_DNA"/>
</dbReference>
<dbReference type="HOGENOM" id="CLU_163119_0_0_6"/>
<sequence length="123" mass="14047">MKRILIIFLLAIGVTGCVNYHSSLPNENQSEASLEAEKYKKLYQQMIYKAWDVPKGSSGMSVKVRVLLNENGEPIKIIYFNEVNENFKLSIERAIKKVSPFLLPKKDEVKLRARNLAISFKAT</sequence>
<reference evidence="1 2" key="1">
    <citation type="submission" date="2013-02" db="EMBL/GenBank/DDBJ databases">
        <title>The Genome Sequence of Acinetobacter sp. ANC 3811.</title>
        <authorList>
            <consortium name="The Broad Institute Genome Sequencing Platform"/>
            <consortium name="The Broad Institute Genome Sequencing Center for Infectious Disease"/>
            <person name="Cerqueira G."/>
            <person name="Feldgarden M."/>
            <person name="Courvalin P."/>
            <person name="Perichon B."/>
            <person name="Grillot-Courvalin C."/>
            <person name="Clermont D."/>
            <person name="Rocha E."/>
            <person name="Yoon E.-J."/>
            <person name="Nemec A."/>
            <person name="Walker B."/>
            <person name="Young S.K."/>
            <person name="Zeng Q."/>
            <person name="Gargeya S."/>
            <person name="Fitzgerald M."/>
            <person name="Haas B."/>
            <person name="Abouelleil A."/>
            <person name="Alvarado L."/>
            <person name="Arachchi H.M."/>
            <person name="Berlin A.M."/>
            <person name="Chapman S.B."/>
            <person name="Dewar J."/>
            <person name="Goldberg J."/>
            <person name="Griggs A."/>
            <person name="Gujja S."/>
            <person name="Hansen M."/>
            <person name="Howarth C."/>
            <person name="Imamovic A."/>
            <person name="Larimer J."/>
            <person name="McCowan C."/>
            <person name="Murphy C."/>
            <person name="Neiman D."/>
            <person name="Pearson M."/>
            <person name="Priest M."/>
            <person name="Roberts A."/>
            <person name="Saif S."/>
            <person name="Shea T."/>
            <person name="Sisk P."/>
            <person name="Sykes S."/>
            <person name="Wortman J."/>
            <person name="Nusbaum C."/>
            <person name="Birren B."/>
        </authorList>
    </citation>
    <scope>NUCLEOTIDE SEQUENCE [LARGE SCALE GENOMIC DNA]</scope>
    <source>
        <strain evidence="1 2">ANC 3811</strain>
    </source>
</reference>
<comment type="caution">
    <text evidence="1">The sequence shown here is derived from an EMBL/GenBank/DDBJ whole genome shotgun (WGS) entry which is preliminary data.</text>
</comment>
<dbReference type="Proteomes" id="UP000014041">
    <property type="component" value="Unassembled WGS sequence"/>
</dbReference>
<dbReference type="Gene3D" id="3.30.1150.10">
    <property type="match status" value="1"/>
</dbReference>
<gene>
    <name evidence="1" type="ORF">F935_01885</name>
</gene>
<dbReference type="RefSeq" id="WP_016138706.1">
    <property type="nucleotide sequence ID" value="NZ_KB976986.1"/>
</dbReference>
<protein>
    <recommendedName>
        <fullName evidence="3">TonB C-terminal domain-containing protein</fullName>
    </recommendedName>
</protein>
<organism evidence="1 2">
    <name type="scientific">Acinetobacter calcoaceticus ANC 3811</name>
    <dbReference type="NCBI Taxonomy" id="1217690"/>
    <lineage>
        <taxon>Bacteria</taxon>
        <taxon>Pseudomonadati</taxon>
        <taxon>Pseudomonadota</taxon>
        <taxon>Gammaproteobacteria</taxon>
        <taxon>Moraxellales</taxon>
        <taxon>Moraxellaceae</taxon>
        <taxon>Acinetobacter</taxon>
        <taxon>Acinetobacter calcoaceticus/baumannii complex</taxon>
    </lineage>
</organism>
<name>R8XZZ6_ACICA</name>
<proteinExistence type="predicted"/>
<dbReference type="AlphaFoldDB" id="R8XZZ6"/>
<dbReference type="SUPFAM" id="SSF74653">
    <property type="entry name" value="TolA/TonB C-terminal domain"/>
    <property type="match status" value="1"/>
</dbReference>